<dbReference type="GO" id="GO:0016020">
    <property type="term" value="C:membrane"/>
    <property type="evidence" value="ECO:0007669"/>
    <property type="project" value="InterPro"/>
</dbReference>
<dbReference type="Pfam" id="PF13609">
    <property type="entry name" value="Porin_4"/>
    <property type="match status" value="1"/>
</dbReference>
<evidence type="ECO:0000313" key="3">
    <source>
        <dbReference type="EMBL" id="SIS55507.1"/>
    </source>
</evidence>
<protein>
    <submittedName>
        <fullName evidence="3">Outer membrane protein OmpU</fullName>
    </submittedName>
</protein>
<accession>A0A1N7K1T0</accession>
<dbReference type="Proteomes" id="UP000186684">
    <property type="component" value="Unassembled WGS sequence"/>
</dbReference>
<feature type="domain" description="Porin" evidence="2">
    <location>
        <begin position="7"/>
        <end position="333"/>
    </location>
</feature>
<dbReference type="Gene3D" id="2.40.160.10">
    <property type="entry name" value="Porin"/>
    <property type="match status" value="1"/>
</dbReference>
<evidence type="ECO:0000313" key="4">
    <source>
        <dbReference type="Proteomes" id="UP000186684"/>
    </source>
</evidence>
<dbReference type="STRING" id="633194.SAMN05421759_101390"/>
<dbReference type="InterPro" id="IPR033900">
    <property type="entry name" value="Gram_neg_porin_domain"/>
</dbReference>
<organism evidence="3 4">
    <name type="scientific">Roseivivax lentus</name>
    <dbReference type="NCBI Taxonomy" id="633194"/>
    <lineage>
        <taxon>Bacteria</taxon>
        <taxon>Pseudomonadati</taxon>
        <taxon>Pseudomonadota</taxon>
        <taxon>Alphaproteobacteria</taxon>
        <taxon>Rhodobacterales</taxon>
        <taxon>Roseobacteraceae</taxon>
        <taxon>Roseivivax</taxon>
    </lineage>
</organism>
<dbReference type="EMBL" id="FTOQ01000001">
    <property type="protein sequence ID" value="SIS55507.1"/>
    <property type="molecule type" value="Genomic_DNA"/>
</dbReference>
<name>A0A1N7K1T0_9RHOB</name>
<dbReference type="SUPFAM" id="SSF56935">
    <property type="entry name" value="Porins"/>
    <property type="match status" value="1"/>
</dbReference>
<proteinExistence type="predicted"/>
<feature type="signal peptide" evidence="1">
    <location>
        <begin position="1"/>
        <end position="20"/>
    </location>
</feature>
<keyword evidence="1" id="KW-0732">Signal</keyword>
<evidence type="ECO:0000256" key="1">
    <source>
        <dbReference type="SAM" id="SignalP"/>
    </source>
</evidence>
<gene>
    <name evidence="3" type="ORF">SAMN05421759_101390</name>
</gene>
<dbReference type="OrthoDB" id="7326315at2"/>
<dbReference type="GO" id="GO:0015288">
    <property type="term" value="F:porin activity"/>
    <property type="evidence" value="ECO:0007669"/>
    <property type="project" value="InterPro"/>
</dbReference>
<dbReference type="RefSeq" id="WP_076444440.1">
    <property type="nucleotide sequence ID" value="NZ_FTOQ01000001.1"/>
</dbReference>
<feature type="chain" id="PRO_5013088638" evidence="1">
    <location>
        <begin position="21"/>
        <end position="352"/>
    </location>
</feature>
<dbReference type="AlphaFoldDB" id="A0A1N7K1T0"/>
<reference evidence="4" key="1">
    <citation type="submission" date="2017-01" db="EMBL/GenBank/DDBJ databases">
        <authorList>
            <person name="Varghese N."/>
            <person name="Submissions S."/>
        </authorList>
    </citation>
    <scope>NUCLEOTIDE SEQUENCE [LARGE SCALE GENOMIC DNA]</scope>
    <source>
        <strain evidence="4">DSM 29430</strain>
    </source>
</reference>
<keyword evidence="4" id="KW-1185">Reference proteome</keyword>
<sequence>MKKLLLASTALVATAGVASAQDIALSGFAEMGIFGGEDIDTQFFTDIDVTFTMSGEADNGLTFGANVDLDESDGGTDSCTLTDAPGLADNFAGGTEVCTIDASSGSFAAARQGGESIFVSFGGVTLTMGDTDGALDARVPEMALAGGSLADDETIHGGYDAGEAFEGGLLNSGDGQIARLDYAIGAITASLSAEQEANGADDSDDIFAVGFSYAANVGGVDLNAGIGYQAQEDNAEIVSVALTGGLANGLSLGVTYSAWDIDDDNTGALAGADDANHVGVGIGYTMNALAIGLNYGIYTIDEDDTSEGYGLAATYDLGGGFQLRAGYGYTETDIGGVEDDSDTFSLGARMNF</sequence>
<dbReference type="InterPro" id="IPR023614">
    <property type="entry name" value="Porin_dom_sf"/>
</dbReference>
<evidence type="ECO:0000259" key="2">
    <source>
        <dbReference type="Pfam" id="PF13609"/>
    </source>
</evidence>